<evidence type="ECO:0000313" key="1">
    <source>
        <dbReference type="EMBL" id="MBN3556660.1"/>
    </source>
</evidence>
<dbReference type="Gene3D" id="2.160.20.80">
    <property type="entry name" value="E3 ubiquitin-protein ligase SopA"/>
    <property type="match status" value="1"/>
</dbReference>
<gene>
    <name evidence="1" type="ORF">JYA60_00125</name>
</gene>
<feature type="non-terminal residue" evidence="1">
    <location>
        <position position="1"/>
    </location>
</feature>
<protein>
    <submittedName>
        <fullName evidence="1">Pentapeptide repeat-containing protein</fullName>
    </submittedName>
</protein>
<name>A0AA41DE59_9SPHN</name>
<dbReference type="Proteomes" id="UP000704529">
    <property type="component" value="Unassembled WGS sequence"/>
</dbReference>
<accession>A0AA41DE59</accession>
<dbReference type="Pfam" id="PF00805">
    <property type="entry name" value="Pentapeptide"/>
    <property type="match status" value="1"/>
</dbReference>
<dbReference type="EMBL" id="JAFHKU010000031">
    <property type="protein sequence ID" value="MBN3556660.1"/>
    <property type="molecule type" value="Genomic_DNA"/>
</dbReference>
<dbReference type="AlphaFoldDB" id="A0AA41DE59"/>
<dbReference type="PANTHER" id="PTHR14136">
    <property type="entry name" value="BTB_POZ DOMAIN-CONTAINING PROTEIN KCTD9"/>
    <property type="match status" value="1"/>
</dbReference>
<dbReference type="InterPro" id="IPR051082">
    <property type="entry name" value="Pentapeptide-BTB/POZ_domain"/>
</dbReference>
<evidence type="ECO:0000313" key="2">
    <source>
        <dbReference type="Proteomes" id="UP000704529"/>
    </source>
</evidence>
<dbReference type="SUPFAM" id="SSF141571">
    <property type="entry name" value="Pentapeptide repeat-like"/>
    <property type="match status" value="1"/>
</dbReference>
<comment type="caution">
    <text evidence="1">The sequence shown here is derived from an EMBL/GenBank/DDBJ whole genome shotgun (WGS) entry which is preliminary data.</text>
</comment>
<dbReference type="PANTHER" id="PTHR14136:SF17">
    <property type="entry name" value="BTB_POZ DOMAIN-CONTAINING PROTEIN KCTD9"/>
    <property type="match status" value="1"/>
</dbReference>
<organism evidence="1 2">
    <name type="scientific">Sphingomonas yabuuchiae</name>
    <dbReference type="NCBI Taxonomy" id="172044"/>
    <lineage>
        <taxon>Bacteria</taxon>
        <taxon>Pseudomonadati</taxon>
        <taxon>Pseudomonadota</taxon>
        <taxon>Alphaproteobacteria</taxon>
        <taxon>Sphingomonadales</taxon>
        <taxon>Sphingomonadaceae</taxon>
        <taxon>Sphingomonas</taxon>
    </lineage>
</organism>
<dbReference type="RefSeq" id="WP_206362627.1">
    <property type="nucleotide sequence ID" value="NZ_JAFHKU010000031.1"/>
</dbReference>
<proteinExistence type="predicted"/>
<reference evidence="1" key="1">
    <citation type="submission" date="2021-01" db="EMBL/GenBank/DDBJ databases">
        <title>Genome Sequencing of Type Strains.</title>
        <authorList>
            <person name="Lemaire J.F."/>
            <person name="Inderbitzin P."/>
            <person name="Collins S.B."/>
            <person name="Wespe N."/>
            <person name="Knight-Connoni V."/>
        </authorList>
    </citation>
    <scope>NUCLEOTIDE SEQUENCE</scope>
    <source>
        <strain evidence="1">DSM 14562</strain>
    </source>
</reference>
<sequence length="180" mass="18660">YLSGAYLSGADLSGADLSRAYLSGAYLSRAYLSGAYLSGAYLSGADLPEEALRPFKADLFLTLSTLAAGPLEAQHLVAKLRAGQVDGSTYGNSGTECACLVGTIAQPRGVSGEALDHNSDRPAERWFMMITPGDAAGAQVDGKETDGGYAARKALEWTLDWCKAHGIDPDAPAAAQVEAA</sequence>
<dbReference type="InterPro" id="IPR001646">
    <property type="entry name" value="5peptide_repeat"/>
</dbReference>